<keyword evidence="2" id="KW-0472">Membrane</keyword>
<keyword evidence="2" id="KW-1133">Transmembrane helix</keyword>
<organism evidence="5 6">
    <name type="scientific">Channa argus</name>
    <name type="common">Northern snakehead</name>
    <name type="synonym">Ophicephalus argus</name>
    <dbReference type="NCBI Taxonomy" id="215402"/>
    <lineage>
        <taxon>Eukaryota</taxon>
        <taxon>Metazoa</taxon>
        <taxon>Chordata</taxon>
        <taxon>Craniata</taxon>
        <taxon>Vertebrata</taxon>
        <taxon>Euteleostomi</taxon>
        <taxon>Actinopterygii</taxon>
        <taxon>Neopterygii</taxon>
        <taxon>Teleostei</taxon>
        <taxon>Neoteleostei</taxon>
        <taxon>Acanthomorphata</taxon>
        <taxon>Anabantaria</taxon>
        <taxon>Anabantiformes</taxon>
        <taxon>Channoidei</taxon>
        <taxon>Channidae</taxon>
        <taxon>Channa</taxon>
    </lineage>
</organism>
<accession>A0A6G1PT23</accession>
<sequence>MGLILQILVYLYLLTGVRGVHQMAWLPCQFVDEHVSVNNEGHTETRLIHREAMLQFGQKGDVPVNPHAITFLLTGSKLDLRRYVEGLEAEQLECELRRYSTEGIHVHWPFQGAQEYNRWFSCTLKHSNGLLIVTGFLRQPSDQPPPGQQDYHHWPAIGDREILTTSVAMVIKTQSSTVKAGLGSQQKLHCQFALDHKKENVTVGWQWQHRGERIKLFSHNSLSGQTQGSGVAVKSLLVGDASYTLPFTKMASEGMYICSVSVNPLFAHVDINLHVEEPPRVSINVGPILSLLEGEEQKIICDAEKYYPLDVEIVWHVQDRAMSGQRVGVPLPEAIPNILLSSHKHNNDKTYSLSAFFYLKASLRDSARQFTCSVFHKSLRVPIKKSFILNVQEPSSWLFYLSVVFFVVAAVLVLRFMLRYLHSVRRAEQKKPY</sequence>
<feature type="chain" id="PRO_5026076975" evidence="3">
    <location>
        <begin position="20"/>
        <end position="433"/>
    </location>
</feature>
<feature type="signal peptide" evidence="3">
    <location>
        <begin position="1"/>
        <end position="19"/>
    </location>
</feature>
<dbReference type="InterPro" id="IPR003006">
    <property type="entry name" value="Ig/MHC_CS"/>
</dbReference>
<keyword evidence="1" id="KW-0393">Immunoglobulin domain</keyword>
<evidence type="ECO:0000313" key="6">
    <source>
        <dbReference type="Proteomes" id="UP000503349"/>
    </source>
</evidence>
<reference evidence="6" key="2">
    <citation type="submission" date="2019-02" db="EMBL/GenBank/DDBJ databases">
        <title>Opniocepnalus argus Var Kimnra genome.</title>
        <authorList>
            <person name="Zhou C."/>
            <person name="Xiao S."/>
        </authorList>
    </citation>
    <scope>NUCLEOTIDE SEQUENCE [LARGE SCALE GENOMIC DNA]</scope>
</reference>
<feature type="transmembrane region" description="Helical" evidence="2">
    <location>
        <begin position="397"/>
        <end position="418"/>
    </location>
</feature>
<dbReference type="PROSITE" id="PS00290">
    <property type="entry name" value="IG_MHC"/>
    <property type="match status" value="1"/>
</dbReference>
<keyword evidence="3" id="KW-0732">Signal</keyword>
<keyword evidence="6" id="KW-1185">Reference proteome</keyword>
<dbReference type="PANTHER" id="PTHR23411">
    <property type="entry name" value="TAPASIN"/>
    <property type="match status" value="1"/>
</dbReference>
<evidence type="ECO:0000256" key="3">
    <source>
        <dbReference type="SAM" id="SignalP"/>
    </source>
</evidence>
<evidence type="ECO:0000256" key="1">
    <source>
        <dbReference type="ARBA" id="ARBA00023319"/>
    </source>
</evidence>
<protein>
    <submittedName>
        <fullName evidence="5">Tapasin-related protein</fullName>
    </submittedName>
</protein>
<name>A0A6G1PT23_CHAAH</name>
<dbReference type="InterPro" id="IPR013783">
    <property type="entry name" value="Ig-like_fold"/>
</dbReference>
<dbReference type="InterPro" id="IPR007110">
    <property type="entry name" value="Ig-like_dom"/>
</dbReference>
<evidence type="ECO:0000259" key="4">
    <source>
        <dbReference type="PROSITE" id="PS50835"/>
    </source>
</evidence>
<keyword evidence="2" id="KW-0812">Transmembrane</keyword>
<feature type="domain" description="Ig-like" evidence="4">
    <location>
        <begin position="279"/>
        <end position="388"/>
    </location>
</feature>
<feature type="domain" description="Ig-like" evidence="4">
    <location>
        <begin position="155"/>
        <end position="261"/>
    </location>
</feature>
<dbReference type="AlphaFoldDB" id="A0A6G1PT23"/>
<evidence type="ECO:0000313" key="5">
    <source>
        <dbReference type="EMBL" id="KAF3693138.1"/>
    </source>
</evidence>
<dbReference type="Proteomes" id="UP000503349">
    <property type="component" value="Chromosome 8"/>
</dbReference>
<reference evidence="5 6" key="1">
    <citation type="submission" date="2019-02" db="EMBL/GenBank/DDBJ databases">
        <title>Opniocepnalus argus genome.</title>
        <authorList>
            <person name="Zhou C."/>
            <person name="Xiao S."/>
        </authorList>
    </citation>
    <scope>NUCLEOTIDE SEQUENCE [LARGE SCALE GENOMIC DNA]</scope>
    <source>
        <strain evidence="5">OARG1902GOOAL</strain>
        <tissue evidence="5">Muscle</tissue>
    </source>
</reference>
<dbReference type="Gene3D" id="2.60.40.10">
    <property type="entry name" value="Immunoglobulins"/>
    <property type="match status" value="3"/>
</dbReference>
<evidence type="ECO:0000256" key="2">
    <source>
        <dbReference type="SAM" id="Phobius"/>
    </source>
</evidence>
<dbReference type="SUPFAM" id="SSF48726">
    <property type="entry name" value="Immunoglobulin"/>
    <property type="match status" value="2"/>
</dbReference>
<dbReference type="InterPro" id="IPR036179">
    <property type="entry name" value="Ig-like_dom_sf"/>
</dbReference>
<dbReference type="EMBL" id="CM015719">
    <property type="protein sequence ID" value="KAF3693138.1"/>
    <property type="molecule type" value="Genomic_DNA"/>
</dbReference>
<dbReference type="InterPro" id="IPR050380">
    <property type="entry name" value="Immune_Resp_Modulators"/>
</dbReference>
<gene>
    <name evidence="5" type="ORF">EXN66_Car008814</name>
</gene>
<proteinExistence type="predicted"/>
<dbReference type="PROSITE" id="PS50835">
    <property type="entry name" value="IG_LIKE"/>
    <property type="match status" value="2"/>
</dbReference>